<reference evidence="2" key="2">
    <citation type="submission" date="2020-11" db="EMBL/GenBank/DDBJ databases">
        <authorList>
            <person name="McCartney M.A."/>
            <person name="Auch B."/>
            <person name="Kono T."/>
            <person name="Mallez S."/>
            <person name="Becker A."/>
            <person name="Gohl D.M."/>
            <person name="Silverstein K.A.T."/>
            <person name="Koren S."/>
            <person name="Bechman K.B."/>
            <person name="Herman A."/>
            <person name="Abrahante J.E."/>
            <person name="Garbe J."/>
        </authorList>
    </citation>
    <scope>NUCLEOTIDE SEQUENCE</scope>
    <source>
        <strain evidence="2">Duluth1</strain>
        <tissue evidence="2">Whole animal</tissue>
    </source>
</reference>
<dbReference type="AlphaFoldDB" id="A0A9D4KVF0"/>
<sequence length="179" mass="20475">MEKYESNANEERPSRYYRLLRDNEQPVEDGIQAKDPCAQVDLTCHVENGSYNKSQYISCTETSESVLDWGKHNIRNGFSDHMRIAVIDAVQLDLTGGVTIYDCEWLRENLKTEKAINFANEYNEVVVEGNIGQEYIVQVIEATFSDATFSDAVSEYVKKGFEKESDKRITELGYMLGFL</sequence>
<evidence type="ECO:0000259" key="1">
    <source>
        <dbReference type="Pfam" id="PF24494"/>
    </source>
</evidence>
<organism evidence="2 3">
    <name type="scientific">Dreissena polymorpha</name>
    <name type="common">Zebra mussel</name>
    <name type="synonym">Mytilus polymorpha</name>
    <dbReference type="NCBI Taxonomy" id="45954"/>
    <lineage>
        <taxon>Eukaryota</taxon>
        <taxon>Metazoa</taxon>
        <taxon>Spiralia</taxon>
        <taxon>Lophotrochozoa</taxon>
        <taxon>Mollusca</taxon>
        <taxon>Bivalvia</taxon>
        <taxon>Autobranchia</taxon>
        <taxon>Heteroconchia</taxon>
        <taxon>Euheterodonta</taxon>
        <taxon>Imparidentia</taxon>
        <taxon>Neoheterodontei</taxon>
        <taxon>Myida</taxon>
        <taxon>Dreissenoidea</taxon>
        <taxon>Dreissenidae</taxon>
        <taxon>Dreissena</taxon>
    </lineage>
</organism>
<feature type="domain" description="DUF7587" evidence="1">
    <location>
        <begin position="15"/>
        <end position="141"/>
    </location>
</feature>
<name>A0A9D4KVF0_DREPO</name>
<dbReference type="EMBL" id="JAIWYP010000003">
    <property type="protein sequence ID" value="KAH3846845.1"/>
    <property type="molecule type" value="Genomic_DNA"/>
</dbReference>
<evidence type="ECO:0000313" key="2">
    <source>
        <dbReference type="EMBL" id="KAH3846845.1"/>
    </source>
</evidence>
<reference evidence="2" key="1">
    <citation type="journal article" date="2019" name="bioRxiv">
        <title>The Genome of the Zebra Mussel, Dreissena polymorpha: A Resource for Invasive Species Research.</title>
        <authorList>
            <person name="McCartney M.A."/>
            <person name="Auch B."/>
            <person name="Kono T."/>
            <person name="Mallez S."/>
            <person name="Zhang Y."/>
            <person name="Obille A."/>
            <person name="Becker A."/>
            <person name="Abrahante J.E."/>
            <person name="Garbe J."/>
            <person name="Badalamenti J.P."/>
            <person name="Herman A."/>
            <person name="Mangelson H."/>
            <person name="Liachko I."/>
            <person name="Sullivan S."/>
            <person name="Sone E.D."/>
            <person name="Koren S."/>
            <person name="Silverstein K.A.T."/>
            <person name="Beckman K.B."/>
            <person name="Gohl D.M."/>
        </authorList>
    </citation>
    <scope>NUCLEOTIDE SEQUENCE</scope>
    <source>
        <strain evidence="2">Duluth1</strain>
        <tissue evidence="2">Whole animal</tissue>
    </source>
</reference>
<dbReference type="InterPro" id="IPR056009">
    <property type="entry name" value="DUF7587"/>
</dbReference>
<protein>
    <recommendedName>
        <fullName evidence="1">DUF7587 domain-containing protein</fullName>
    </recommendedName>
</protein>
<proteinExistence type="predicted"/>
<comment type="caution">
    <text evidence="2">The sequence shown here is derived from an EMBL/GenBank/DDBJ whole genome shotgun (WGS) entry which is preliminary data.</text>
</comment>
<evidence type="ECO:0000313" key="3">
    <source>
        <dbReference type="Proteomes" id="UP000828390"/>
    </source>
</evidence>
<dbReference type="Pfam" id="PF24494">
    <property type="entry name" value="DUF7587"/>
    <property type="match status" value="1"/>
</dbReference>
<accession>A0A9D4KVF0</accession>
<gene>
    <name evidence="2" type="ORF">DPMN_089151</name>
</gene>
<keyword evidence="3" id="KW-1185">Reference proteome</keyword>
<dbReference type="Proteomes" id="UP000828390">
    <property type="component" value="Unassembled WGS sequence"/>
</dbReference>